<keyword evidence="2" id="KW-1133">Transmembrane helix</keyword>
<gene>
    <name evidence="3" type="ORF">UG56_009320</name>
</gene>
<evidence type="ECO:0000313" key="3">
    <source>
        <dbReference type="EMBL" id="OIJ26970.1"/>
    </source>
</evidence>
<evidence type="ECO:0000256" key="2">
    <source>
        <dbReference type="SAM" id="Phobius"/>
    </source>
</evidence>
<feature type="region of interest" description="Disordered" evidence="1">
    <location>
        <begin position="272"/>
        <end position="300"/>
    </location>
</feature>
<feature type="transmembrane region" description="Helical" evidence="2">
    <location>
        <begin position="39"/>
        <end position="59"/>
    </location>
</feature>
<evidence type="ECO:0000313" key="4">
    <source>
        <dbReference type="Proteomes" id="UP000033772"/>
    </source>
</evidence>
<feature type="region of interest" description="Disordered" evidence="1">
    <location>
        <begin position="1"/>
        <end position="32"/>
    </location>
</feature>
<keyword evidence="4" id="KW-1185">Reference proteome</keyword>
<organism evidence="3 4">
    <name type="scientific">Nocardioides luteus</name>
    <dbReference type="NCBI Taxonomy" id="1844"/>
    <lineage>
        <taxon>Bacteria</taxon>
        <taxon>Bacillati</taxon>
        <taxon>Actinomycetota</taxon>
        <taxon>Actinomycetes</taxon>
        <taxon>Propionibacteriales</taxon>
        <taxon>Nocardioidaceae</taxon>
        <taxon>Nocardioides</taxon>
    </lineage>
</organism>
<feature type="compositionally biased region" description="Low complexity" evidence="1">
    <location>
        <begin position="69"/>
        <end position="90"/>
    </location>
</feature>
<keyword evidence="2" id="KW-0812">Transmembrane</keyword>
<protein>
    <submittedName>
        <fullName evidence="3">Uncharacterized protein</fullName>
    </submittedName>
</protein>
<comment type="caution">
    <text evidence="3">The sequence shown here is derived from an EMBL/GenBank/DDBJ whole genome shotgun (WGS) entry which is preliminary data.</text>
</comment>
<feature type="region of interest" description="Disordered" evidence="1">
    <location>
        <begin position="69"/>
        <end position="107"/>
    </location>
</feature>
<dbReference type="EMBL" id="JZDQ02000011">
    <property type="protein sequence ID" value="OIJ26970.1"/>
    <property type="molecule type" value="Genomic_DNA"/>
</dbReference>
<dbReference type="Proteomes" id="UP000033772">
    <property type="component" value="Unassembled WGS sequence"/>
</dbReference>
<dbReference type="AlphaFoldDB" id="A0A1J4N622"/>
<proteinExistence type="predicted"/>
<keyword evidence="2" id="KW-0472">Membrane</keyword>
<accession>A0A1J4N622</accession>
<dbReference type="RefSeq" id="WP_071326989.1">
    <property type="nucleotide sequence ID" value="NZ_JZDQ02000011.1"/>
</dbReference>
<dbReference type="STRING" id="1844.UG56_009320"/>
<evidence type="ECO:0000256" key="1">
    <source>
        <dbReference type="SAM" id="MobiDB-lite"/>
    </source>
</evidence>
<sequence length="504" mass="52741">MSDPISRLDQFRADAPGAPMSSAAEARRRGDQIRRRRRALVTAGAAAVAAVVAGPVVFLSTGLGDRGVDPAPATSDSAFASSPADSAPASGLTRANLPTEDDLVADDPYPAWTQEQTYDGEGTDTYNDCLTESLGDLGAQTTFRRDFVAKPGEEMADAAGTLNAVVGEFDSADEARKVSVELSDAAISCPGVDGAELAGTLPVEGGVISDGSIGVVTYQPDDPEMNAVWEVATAVVSADDRVLVMTRKRGVQDYVRPTTLQTSAVNAAYRMVGATPPGEPSTDPSAGSTATRSPAKDGLGAANLVDGSTFPALDRFESALGWNQYTPTPDVPTLACQKEWLSSLGATAKVASDYRWDTDRAMVGQVHVAVLEFADEDAAGAAYNEVMEWMEVCPANKLGVDPTVTELPIDVSTDLDAGPKRAARSHATYPGADGGDSTWFETELVAEYQTRLVLVGYGELAGPCPPSTGDKNDPCYQPDQPDSWPGRILAIEKAAVTAGISDLR</sequence>
<feature type="region of interest" description="Disordered" evidence="1">
    <location>
        <begin position="464"/>
        <end position="483"/>
    </location>
</feature>
<reference evidence="3" key="1">
    <citation type="submission" date="2016-10" db="EMBL/GenBank/DDBJ databases">
        <title>Draft Genome Sequence of Nocardioides luteus Strain BAFB, an Alkane-Degrading Bacterium Isolated from JP-7 Polluted Soil.</title>
        <authorList>
            <person name="Brown L."/>
            <person name="Ruiz O.N."/>
            <person name="Gunasekera T."/>
        </authorList>
    </citation>
    <scope>NUCLEOTIDE SEQUENCE [LARGE SCALE GENOMIC DNA]</scope>
    <source>
        <strain evidence="3">BAFB</strain>
    </source>
</reference>
<dbReference type="OrthoDB" id="3756473at2"/>
<name>A0A1J4N622_9ACTN</name>
<feature type="compositionally biased region" description="Polar residues" evidence="1">
    <location>
        <begin position="282"/>
        <end position="292"/>
    </location>
</feature>